<proteinExistence type="predicted"/>
<dbReference type="Pfam" id="PF05368">
    <property type="entry name" value="NmrA"/>
    <property type="match status" value="1"/>
</dbReference>
<dbReference type="AlphaFoldDB" id="A0A0E3V6A0"/>
<dbReference type="InterPro" id="IPR008030">
    <property type="entry name" value="NmrA-like"/>
</dbReference>
<name>A0A0E3V6A0_9BACT</name>
<dbReference type="CDD" id="cd05269">
    <property type="entry name" value="TMR_SDR_a"/>
    <property type="match status" value="1"/>
</dbReference>
<dbReference type="Gene3D" id="3.40.50.720">
    <property type="entry name" value="NAD(P)-binding Rossmann-like Domain"/>
    <property type="match status" value="1"/>
</dbReference>
<dbReference type="PATRIC" id="fig|1379870.5.peg.1721"/>
<evidence type="ECO:0000259" key="1">
    <source>
        <dbReference type="Pfam" id="PF05368"/>
    </source>
</evidence>
<accession>A0A0E3V6A0</accession>
<sequence>MILVTGATGQFGAKAIDHLLQKGVNPSDIAALVRDAAKAKGLQEKGIGIRLGDYADHHSLVQAFKHVDKLLLVSSNDRQAVENRTAHHINVIKAAKEAKVKHLIYTSFVRKPGFKQSAIATFQQSHVDSETFLKNSGMAYTILQNGMYLEMIPVFSGTQVAEKGIIFFPAGDGKTSYVLREELAEAAAHVLTTAGHLNQVYPLTNTTSASFYDIAGELANVLGKDVSYQSPSVSEFESTLKSMDIPDSYIGMFTMWALALSQSTLDVVDPTLANFLGRKPTTVGQFLNQVYTKS</sequence>
<dbReference type="InterPro" id="IPR052718">
    <property type="entry name" value="NmrA-type_oxidoreductase"/>
</dbReference>
<gene>
    <name evidence="2" type="ORF">SD10_07930</name>
</gene>
<dbReference type="PANTHER" id="PTHR47129:SF1">
    <property type="entry name" value="NMRA-LIKE DOMAIN-CONTAINING PROTEIN"/>
    <property type="match status" value="1"/>
</dbReference>
<reference evidence="2 3" key="1">
    <citation type="journal article" date="2014" name="Curr. Microbiol.">
        <title>Spirosoma radiotolerans sp. nov., a gamma-radiation-resistant bacterium isolated from gamma ray-irradiated soil.</title>
        <authorList>
            <person name="Lee J.J."/>
            <person name="Srinivasan S."/>
            <person name="Lim S."/>
            <person name="Joe M."/>
            <person name="Im S."/>
            <person name="Bae S.I."/>
            <person name="Park K.R."/>
            <person name="Han J.H."/>
            <person name="Park S.H."/>
            <person name="Joo B.M."/>
            <person name="Park S.J."/>
            <person name="Kim M.K."/>
        </authorList>
    </citation>
    <scope>NUCLEOTIDE SEQUENCE [LARGE SCALE GENOMIC DNA]</scope>
    <source>
        <strain evidence="2 3">DG5A</strain>
    </source>
</reference>
<dbReference type="PANTHER" id="PTHR47129">
    <property type="entry name" value="QUINONE OXIDOREDUCTASE 2"/>
    <property type="match status" value="1"/>
</dbReference>
<evidence type="ECO:0000313" key="3">
    <source>
        <dbReference type="Proteomes" id="UP000033054"/>
    </source>
</evidence>
<organism evidence="2 3">
    <name type="scientific">Spirosoma radiotolerans</name>
    <dbReference type="NCBI Taxonomy" id="1379870"/>
    <lineage>
        <taxon>Bacteria</taxon>
        <taxon>Pseudomonadati</taxon>
        <taxon>Bacteroidota</taxon>
        <taxon>Cytophagia</taxon>
        <taxon>Cytophagales</taxon>
        <taxon>Cytophagaceae</taxon>
        <taxon>Spirosoma</taxon>
    </lineage>
</organism>
<protein>
    <submittedName>
        <fullName evidence="2">NmrA family transcriptional regulator</fullName>
    </submittedName>
</protein>
<feature type="domain" description="NmrA-like" evidence="1">
    <location>
        <begin position="2"/>
        <end position="286"/>
    </location>
</feature>
<dbReference type="InterPro" id="IPR036291">
    <property type="entry name" value="NAD(P)-bd_dom_sf"/>
</dbReference>
<dbReference type="STRING" id="1379870.SD10_07930"/>
<dbReference type="Proteomes" id="UP000033054">
    <property type="component" value="Chromosome"/>
</dbReference>
<dbReference type="KEGG" id="srd:SD10_07930"/>
<keyword evidence="3" id="KW-1185">Reference proteome</keyword>
<dbReference type="SUPFAM" id="SSF51735">
    <property type="entry name" value="NAD(P)-binding Rossmann-fold domains"/>
    <property type="match status" value="1"/>
</dbReference>
<dbReference type="OrthoDB" id="9780595at2"/>
<dbReference type="RefSeq" id="WP_046376447.1">
    <property type="nucleotide sequence ID" value="NZ_CP010429.1"/>
</dbReference>
<dbReference type="HOGENOM" id="CLU_007383_10_4_10"/>
<dbReference type="EMBL" id="CP010429">
    <property type="protein sequence ID" value="AKD54847.1"/>
    <property type="molecule type" value="Genomic_DNA"/>
</dbReference>
<evidence type="ECO:0000313" key="2">
    <source>
        <dbReference type="EMBL" id="AKD54847.1"/>
    </source>
</evidence>
<dbReference type="Gene3D" id="3.90.25.10">
    <property type="entry name" value="UDP-galactose 4-epimerase, domain 1"/>
    <property type="match status" value="1"/>
</dbReference>